<evidence type="ECO:0000313" key="1">
    <source>
        <dbReference type="EMBL" id="STC82796.1"/>
    </source>
</evidence>
<accession>A0A376D5J4</accession>
<evidence type="ECO:0000313" key="2">
    <source>
        <dbReference type="Proteomes" id="UP000255248"/>
    </source>
</evidence>
<reference evidence="1 2" key="1">
    <citation type="submission" date="2018-06" db="EMBL/GenBank/DDBJ databases">
        <authorList>
            <consortium name="Pathogen Informatics"/>
            <person name="Doyle S."/>
        </authorList>
    </citation>
    <scope>NUCLEOTIDE SEQUENCE [LARGE SCALE GENOMIC DNA]</scope>
    <source>
        <strain evidence="1 2">NCTC12121</strain>
    </source>
</reference>
<dbReference type="RefSeq" id="WP_024522719.1">
    <property type="nucleotide sequence ID" value="NZ_CP065626.1"/>
</dbReference>
<dbReference type="EMBL" id="UFXZ01000001">
    <property type="protein sequence ID" value="STC82796.1"/>
    <property type="molecule type" value="Genomic_DNA"/>
</dbReference>
<gene>
    <name evidence="1" type="ORF">NCTC12121_00127</name>
</gene>
<sequence length="115" mass="12689">MITVTEMQALYLRLDEIERRIAVLETLQQKTGLPEGYNHISVLAGAYGLSTGKAEELAKVTGVATARHSGQLIAHEASFNEAAEIVTSRAKRKIGSKYWYHPLIGKFTMSARAKK</sequence>
<dbReference type="Proteomes" id="UP000255248">
    <property type="component" value="Unassembled WGS sequence"/>
</dbReference>
<organism evidence="1 2">
    <name type="scientific">Edwardsiella hoshinae</name>
    <dbReference type="NCBI Taxonomy" id="93378"/>
    <lineage>
        <taxon>Bacteria</taxon>
        <taxon>Pseudomonadati</taxon>
        <taxon>Pseudomonadota</taxon>
        <taxon>Gammaproteobacteria</taxon>
        <taxon>Enterobacterales</taxon>
        <taxon>Hafniaceae</taxon>
        <taxon>Edwardsiella</taxon>
    </lineage>
</organism>
<protein>
    <submittedName>
        <fullName evidence="1">Uncharacterized protein</fullName>
    </submittedName>
</protein>
<proteinExistence type="predicted"/>
<name>A0A376D5J4_9GAMM</name>
<dbReference type="AlphaFoldDB" id="A0A376D5J4"/>